<gene>
    <name evidence="3" type="ORF">CI088_01785</name>
</gene>
<keyword evidence="4" id="KW-1185">Reference proteome</keyword>
<evidence type="ECO:0000313" key="4">
    <source>
        <dbReference type="Proteomes" id="UP000249828"/>
    </source>
</evidence>
<dbReference type="Pfam" id="PF18013">
    <property type="entry name" value="Phage_lysozyme2"/>
    <property type="match status" value="1"/>
</dbReference>
<evidence type="ECO:0000313" key="3">
    <source>
        <dbReference type="EMBL" id="PZL77221.1"/>
    </source>
</evidence>
<reference evidence="3 4" key="1">
    <citation type="submission" date="2017-11" db="EMBL/GenBank/DDBJ databases">
        <title>Draft genome sequence of Enterococcus plantarum TRW2 strain isolated from lettuce.</title>
        <authorList>
            <person name="Kim E.B."/>
            <person name="Marco M.L."/>
            <person name="Williams T.R."/>
            <person name="You I.H."/>
        </authorList>
    </citation>
    <scope>NUCLEOTIDE SEQUENCE [LARGE SCALE GENOMIC DNA]</scope>
    <source>
        <strain evidence="3 4">TRW2</strain>
    </source>
</reference>
<evidence type="ECO:0000256" key="1">
    <source>
        <dbReference type="SAM" id="Phobius"/>
    </source>
</evidence>
<dbReference type="Proteomes" id="UP000249828">
    <property type="component" value="Unassembled WGS sequence"/>
</dbReference>
<dbReference type="AlphaFoldDB" id="A0A2W3ZBS3"/>
<feature type="transmembrane region" description="Helical" evidence="1">
    <location>
        <begin position="12"/>
        <end position="33"/>
    </location>
</feature>
<dbReference type="Gene3D" id="3.90.1720.10">
    <property type="entry name" value="endopeptidase domain like (from Nostoc punctiforme)"/>
    <property type="match status" value="1"/>
</dbReference>
<keyword evidence="1" id="KW-0472">Membrane</keyword>
<dbReference type="PROSITE" id="PS50911">
    <property type="entry name" value="CHAP"/>
    <property type="match status" value="1"/>
</dbReference>
<accession>A0A2W3ZBS3</accession>
<protein>
    <submittedName>
        <fullName evidence="3">CHAP domain-containing protein</fullName>
    </submittedName>
</protein>
<comment type="caution">
    <text evidence="3">The sequence shown here is derived from an EMBL/GenBank/DDBJ whole genome shotgun (WGS) entry which is preliminary data.</text>
</comment>
<organism evidence="3 4">
    <name type="scientific">Enterococcus plantarum</name>
    <dbReference type="NCBI Taxonomy" id="1077675"/>
    <lineage>
        <taxon>Bacteria</taxon>
        <taxon>Bacillati</taxon>
        <taxon>Bacillota</taxon>
        <taxon>Bacilli</taxon>
        <taxon>Lactobacillales</taxon>
        <taxon>Enterococcaceae</taxon>
        <taxon>Enterococcus</taxon>
    </lineage>
</organism>
<dbReference type="InterPro" id="IPR007921">
    <property type="entry name" value="CHAP_dom"/>
</dbReference>
<dbReference type="SUPFAM" id="SSF54001">
    <property type="entry name" value="Cysteine proteinases"/>
    <property type="match status" value="1"/>
</dbReference>
<keyword evidence="1" id="KW-0812">Transmembrane</keyword>
<dbReference type="Pfam" id="PF05257">
    <property type="entry name" value="CHAP"/>
    <property type="match status" value="1"/>
</dbReference>
<feature type="domain" description="Peptidase C51" evidence="2">
    <location>
        <begin position="236"/>
        <end position="367"/>
    </location>
</feature>
<proteinExistence type="predicted"/>
<evidence type="ECO:0000259" key="2">
    <source>
        <dbReference type="PROSITE" id="PS50911"/>
    </source>
</evidence>
<dbReference type="InterPro" id="IPR038765">
    <property type="entry name" value="Papain-like_cys_pep_sf"/>
</dbReference>
<dbReference type="InterPro" id="IPR041219">
    <property type="entry name" value="Phage_lysozyme2"/>
</dbReference>
<dbReference type="EMBL" id="PIEU01000008">
    <property type="protein sequence ID" value="PZL77221.1"/>
    <property type="molecule type" value="Genomic_DNA"/>
</dbReference>
<keyword evidence="1" id="KW-1133">Transmembrane helix</keyword>
<sequence length="370" mass="40864">MTWSGLMKRRLILFLLPILIVGGFVGFIVMTIMQIAGIHSNEIAKGGTAFQPTTQIEMNAKEVFDDVIAKGGTPEFACAWLGNFEAESGIRPDRIQSDLAFNKSIAYSNAGGYAFGLGQMDGGRRASMLRYADEQGKDWRIIPLQMDYMWNHDGSDSTLIQTLSKQTNVEQTAIDILQKWERAGTKDNPSEQAVRKLAARSWYSRLVEGVGFEGGTGTENGGMASGETIPDSYKNLVKHALPNQQAMRTGYPGNGYYLGNCTWYVYNRFAQLGKHIYAYLGDGGSWGRTANANGSRTSLTPTQHWAVSFPPYSMPGLNEYGHVAYVEYVNSDGSFLISEMNVRGEYSMNWRVITAQQAKDAGLVFVSPQN</sequence>
<name>A0A2W3ZBS3_9ENTE</name>
<dbReference type="Gene3D" id="1.10.530.10">
    <property type="match status" value="1"/>
</dbReference>